<feature type="domain" description="PucR C-terminal helix-turn-helix" evidence="2">
    <location>
        <begin position="320"/>
        <end position="377"/>
    </location>
</feature>
<dbReference type="Pfam" id="PF13556">
    <property type="entry name" value="HTH_30"/>
    <property type="match status" value="1"/>
</dbReference>
<evidence type="ECO:0000259" key="3">
    <source>
        <dbReference type="Pfam" id="PF14361"/>
    </source>
</evidence>
<proteinExistence type="inferred from homology"/>
<dbReference type="Pfam" id="PF17853">
    <property type="entry name" value="GGDEF_2"/>
    <property type="match status" value="1"/>
</dbReference>
<dbReference type="Pfam" id="PF14361">
    <property type="entry name" value="RsbRD_N"/>
    <property type="match status" value="1"/>
</dbReference>
<evidence type="ECO:0000313" key="5">
    <source>
        <dbReference type="EMBL" id="GGK90103.1"/>
    </source>
</evidence>
<dbReference type="AlphaFoldDB" id="A0A917R5C0"/>
<sequence length="398" mass="43409">MAREIDHLDDDPRLVDMLNASVAGNVAAVIDILINDIPVERLQPAAAAVEYALRLAQRDVPSHSLVRAYHMGQNEMLRICYIELDRGALPASLALAVVERLTEIIYSYIDWITGYVFEAYEAEHRRWLDTPGSVRSSTVHYVLSAGDPDTSAFEQEAGYSLDREHLALILWREGHDQTSALDLLETRVRAVGPLLRTGGPAIVTAIDRRTVWAWLPFGRRVSVADATELRSNIDLSDGVRLTVGLPGYGLPGFRRSHLQARAAYFVATVPGAPDLSSTVGFADPGVAVTSLLATDLDATRAWVQEVLGDLAEDTAQAATLRRTLGTFYATGENHVQTAQTLTLHRNTVKYRIDKAIEVARTSAVPHDRLDVGLALQACLLLGGSVLRRASETSARPSG</sequence>
<accession>A0A917R5C0</accession>
<feature type="domain" description="RsbT co-antagonist protein RsbRD N-terminal" evidence="3">
    <location>
        <begin position="3"/>
        <end position="130"/>
    </location>
</feature>
<evidence type="ECO:0000259" key="2">
    <source>
        <dbReference type="Pfam" id="PF13556"/>
    </source>
</evidence>
<dbReference type="Gene3D" id="1.10.10.2840">
    <property type="entry name" value="PucR C-terminal helix-turn-helix domain"/>
    <property type="match status" value="1"/>
</dbReference>
<keyword evidence="6" id="KW-1185">Reference proteome</keyword>
<dbReference type="InterPro" id="IPR025736">
    <property type="entry name" value="PucR_C-HTH_dom"/>
</dbReference>
<comment type="similarity">
    <text evidence="1">Belongs to the CdaR family.</text>
</comment>
<dbReference type="PANTHER" id="PTHR33744:SF1">
    <property type="entry name" value="DNA-BINDING TRANSCRIPTIONAL ACTIVATOR ADER"/>
    <property type="match status" value="1"/>
</dbReference>
<dbReference type="PANTHER" id="PTHR33744">
    <property type="entry name" value="CARBOHYDRATE DIACID REGULATOR"/>
    <property type="match status" value="1"/>
</dbReference>
<protein>
    <submittedName>
        <fullName evidence="5">ABC transporter substrate-binding protein</fullName>
    </submittedName>
</protein>
<dbReference type="InterPro" id="IPR041522">
    <property type="entry name" value="CdaR_GGDEF"/>
</dbReference>
<evidence type="ECO:0000256" key="1">
    <source>
        <dbReference type="ARBA" id="ARBA00006754"/>
    </source>
</evidence>
<dbReference type="Proteomes" id="UP000638263">
    <property type="component" value="Unassembled WGS sequence"/>
</dbReference>
<reference evidence="5" key="1">
    <citation type="journal article" date="2014" name="Int. J. Syst. Evol. Microbiol.">
        <title>Complete genome sequence of Corynebacterium casei LMG S-19264T (=DSM 44701T), isolated from a smear-ripened cheese.</title>
        <authorList>
            <consortium name="US DOE Joint Genome Institute (JGI-PGF)"/>
            <person name="Walter F."/>
            <person name="Albersmeier A."/>
            <person name="Kalinowski J."/>
            <person name="Ruckert C."/>
        </authorList>
    </citation>
    <scope>NUCLEOTIDE SEQUENCE</scope>
    <source>
        <strain evidence="5">CGMCC 4.3508</strain>
    </source>
</reference>
<comment type="caution">
    <text evidence="5">The sequence shown here is derived from an EMBL/GenBank/DDBJ whole genome shotgun (WGS) entry which is preliminary data.</text>
</comment>
<dbReference type="InterPro" id="IPR051448">
    <property type="entry name" value="CdaR-like_regulators"/>
</dbReference>
<dbReference type="InterPro" id="IPR025751">
    <property type="entry name" value="RsbRD_N_dom"/>
</dbReference>
<reference evidence="5" key="2">
    <citation type="submission" date="2020-09" db="EMBL/GenBank/DDBJ databases">
        <authorList>
            <person name="Sun Q."/>
            <person name="Zhou Y."/>
        </authorList>
    </citation>
    <scope>NUCLEOTIDE SEQUENCE</scope>
    <source>
        <strain evidence="5">CGMCC 4.3508</strain>
    </source>
</reference>
<evidence type="ECO:0000313" key="6">
    <source>
        <dbReference type="Proteomes" id="UP000638263"/>
    </source>
</evidence>
<gene>
    <name evidence="5" type="ORF">GCM10011588_00490</name>
</gene>
<feature type="domain" description="CdaR GGDEF-like" evidence="4">
    <location>
        <begin position="154"/>
        <end position="263"/>
    </location>
</feature>
<organism evidence="5 6">
    <name type="scientific">Nocardia jinanensis</name>
    <dbReference type="NCBI Taxonomy" id="382504"/>
    <lineage>
        <taxon>Bacteria</taxon>
        <taxon>Bacillati</taxon>
        <taxon>Actinomycetota</taxon>
        <taxon>Actinomycetes</taxon>
        <taxon>Mycobacteriales</taxon>
        <taxon>Nocardiaceae</taxon>
        <taxon>Nocardia</taxon>
    </lineage>
</organism>
<name>A0A917R5C0_9NOCA</name>
<dbReference type="InterPro" id="IPR042070">
    <property type="entry name" value="PucR_C-HTH_sf"/>
</dbReference>
<evidence type="ECO:0000259" key="4">
    <source>
        <dbReference type="Pfam" id="PF17853"/>
    </source>
</evidence>
<dbReference type="EMBL" id="BMMH01000001">
    <property type="protein sequence ID" value="GGK90103.1"/>
    <property type="molecule type" value="Genomic_DNA"/>
</dbReference>